<evidence type="ECO:0000313" key="6">
    <source>
        <dbReference type="Proteomes" id="UP001515500"/>
    </source>
</evidence>
<comment type="similarity">
    <text evidence="1">Belongs to the 'GDSL' lipolytic enzyme family.</text>
</comment>
<dbReference type="GeneID" id="120251109"/>
<evidence type="ECO:0000256" key="1">
    <source>
        <dbReference type="ARBA" id="ARBA00008668"/>
    </source>
</evidence>
<dbReference type="PANTHER" id="PTHR22835">
    <property type="entry name" value="ZINC FINGER FYVE DOMAIN CONTAINING PROTEIN"/>
    <property type="match status" value="1"/>
</dbReference>
<gene>
    <name evidence="7" type="primary">LOC120251109</name>
</gene>
<organism evidence="6 7">
    <name type="scientific">Dioscorea cayennensis subsp. rotundata</name>
    <name type="common">White Guinea yam</name>
    <name type="synonym">Dioscorea rotundata</name>
    <dbReference type="NCBI Taxonomy" id="55577"/>
    <lineage>
        <taxon>Eukaryota</taxon>
        <taxon>Viridiplantae</taxon>
        <taxon>Streptophyta</taxon>
        <taxon>Embryophyta</taxon>
        <taxon>Tracheophyta</taxon>
        <taxon>Spermatophyta</taxon>
        <taxon>Magnoliopsida</taxon>
        <taxon>Liliopsida</taxon>
        <taxon>Dioscoreales</taxon>
        <taxon>Dioscoreaceae</taxon>
        <taxon>Dioscorea</taxon>
    </lineage>
</organism>
<evidence type="ECO:0000256" key="3">
    <source>
        <dbReference type="ARBA" id="ARBA00022801"/>
    </source>
</evidence>
<keyword evidence="6" id="KW-1185">Reference proteome</keyword>
<dbReference type="Pfam" id="PF00657">
    <property type="entry name" value="Lipase_GDSL"/>
    <property type="match status" value="1"/>
</dbReference>
<proteinExistence type="inferred from homology"/>
<accession>A0AB40AKV2</accession>
<dbReference type="InterPro" id="IPR035669">
    <property type="entry name" value="SGNH_plant_lipase-like"/>
</dbReference>
<dbReference type="SUPFAM" id="SSF52266">
    <property type="entry name" value="SGNH hydrolase"/>
    <property type="match status" value="1"/>
</dbReference>
<dbReference type="InterPro" id="IPR001087">
    <property type="entry name" value="GDSL"/>
</dbReference>
<reference evidence="7" key="1">
    <citation type="submission" date="2025-08" db="UniProtKB">
        <authorList>
            <consortium name="RefSeq"/>
        </authorList>
    </citation>
    <scope>IDENTIFICATION</scope>
</reference>
<keyword evidence="3" id="KW-0378">Hydrolase</keyword>
<evidence type="ECO:0000313" key="7">
    <source>
        <dbReference type="RefSeq" id="XP_039115583.1"/>
    </source>
</evidence>
<evidence type="ECO:0000256" key="5">
    <source>
        <dbReference type="SAM" id="SignalP"/>
    </source>
</evidence>
<dbReference type="InterPro" id="IPR036514">
    <property type="entry name" value="SGNH_hydro_sf"/>
</dbReference>
<feature type="signal peptide" evidence="5">
    <location>
        <begin position="1"/>
        <end position="35"/>
    </location>
</feature>
<sequence length="396" mass="44123">MASSKIQSQMASSSTYLSSLIFTLILLLLPSHKQACFTSIFSFGDSLADTGNLLFYLNNNHRVSQLPYGQTYFHHPTGRFSDGRLVIDFIAEALGLPLVPPYLPGGDSRNFEKGINFAVAGATALNNDFFKSKGIHVNWNNKFTLDVQVELFRQFLPSICSTISECEEKLSSALFLMGEIGGNDYNDPFFQGKSLEEITTFVPLVINAISRAITEVIELGARTLLVPGNIPIGCNSAYLTLFHVSNNESYDQETGCINWLNEFSQYHNQLLINELQLLRKLHPHVTIIYADYFEALMPIFQSPEKYGFQSFPLSACCGGGGLYNYNLSCYCGDLGSTVCMEPSKYVTWDGIHLTEAGYKHIATSLLQGKYTNPPLITQTCFPETIVDLHDFKQYSS</sequence>
<dbReference type="AlphaFoldDB" id="A0AB40AKV2"/>
<dbReference type="Gene3D" id="3.40.50.1110">
    <property type="entry name" value="SGNH hydrolase"/>
    <property type="match status" value="1"/>
</dbReference>
<dbReference type="GO" id="GO:0016788">
    <property type="term" value="F:hydrolase activity, acting on ester bonds"/>
    <property type="evidence" value="ECO:0007669"/>
    <property type="project" value="InterPro"/>
</dbReference>
<evidence type="ECO:0000256" key="2">
    <source>
        <dbReference type="ARBA" id="ARBA00022729"/>
    </source>
</evidence>
<dbReference type="CDD" id="cd01837">
    <property type="entry name" value="SGNH_plant_lipase_like"/>
    <property type="match status" value="1"/>
</dbReference>
<dbReference type="Proteomes" id="UP001515500">
    <property type="component" value="Chromosome 20"/>
</dbReference>
<name>A0AB40AKV2_DIOCR</name>
<dbReference type="RefSeq" id="XP_039115583.1">
    <property type="nucleotide sequence ID" value="XM_039259649.1"/>
</dbReference>
<evidence type="ECO:0000256" key="4">
    <source>
        <dbReference type="ARBA" id="ARBA00023180"/>
    </source>
</evidence>
<keyword evidence="2 5" id="KW-0732">Signal</keyword>
<keyword evidence="4" id="KW-0325">Glycoprotein</keyword>
<protein>
    <submittedName>
        <fullName evidence="7">GDSL esterase/lipase At1g31550-like</fullName>
    </submittedName>
</protein>
<dbReference type="PANTHER" id="PTHR22835:SF663">
    <property type="entry name" value="LIPASE-LIKE"/>
    <property type="match status" value="1"/>
</dbReference>
<feature type="chain" id="PRO_5044347813" evidence="5">
    <location>
        <begin position="36"/>
        <end position="396"/>
    </location>
</feature>